<evidence type="ECO:0000313" key="3">
    <source>
        <dbReference type="Proteomes" id="UP000625711"/>
    </source>
</evidence>
<feature type="chain" id="PRO_5032489550" evidence="1">
    <location>
        <begin position="20"/>
        <end position="122"/>
    </location>
</feature>
<evidence type="ECO:0000256" key="1">
    <source>
        <dbReference type="SAM" id="SignalP"/>
    </source>
</evidence>
<accession>A0A834IKI8</accession>
<keyword evidence="3" id="KW-1185">Reference proteome</keyword>
<dbReference type="OrthoDB" id="6236007at2759"/>
<proteinExistence type="predicted"/>
<feature type="signal peptide" evidence="1">
    <location>
        <begin position="1"/>
        <end position="19"/>
    </location>
</feature>
<gene>
    <name evidence="2" type="ORF">GWI33_005417</name>
</gene>
<protein>
    <submittedName>
        <fullName evidence="2">Uncharacterized protein</fullName>
    </submittedName>
</protein>
<comment type="caution">
    <text evidence="2">The sequence shown here is derived from an EMBL/GenBank/DDBJ whole genome shotgun (WGS) entry which is preliminary data.</text>
</comment>
<name>A0A834IKI8_RHYFE</name>
<dbReference type="EMBL" id="JAACXV010000271">
    <property type="protein sequence ID" value="KAF7280867.1"/>
    <property type="molecule type" value="Genomic_DNA"/>
</dbReference>
<dbReference type="InterPro" id="IPR009030">
    <property type="entry name" value="Growth_fac_rcpt_cys_sf"/>
</dbReference>
<sequence>MGAFLYFALSLVALNINESIQTCSSNEELVCTQKVCGESDSGLCACQCADGYYRDLETNECVNTVCHEHGGVGPVLLCTSNQTVICKERTCTLGDEVRCNCQCKDDFFKDPTSNTCVTECPD</sequence>
<organism evidence="2 3">
    <name type="scientific">Rhynchophorus ferrugineus</name>
    <name type="common">Red palm weevil</name>
    <name type="synonym">Curculio ferrugineus</name>
    <dbReference type="NCBI Taxonomy" id="354439"/>
    <lineage>
        <taxon>Eukaryota</taxon>
        <taxon>Metazoa</taxon>
        <taxon>Ecdysozoa</taxon>
        <taxon>Arthropoda</taxon>
        <taxon>Hexapoda</taxon>
        <taxon>Insecta</taxon>
        <taxon>Pterygota</taxon>
        <taxon>Neoptera</taxon>
        <taxon>Endopterygota</taxon>
        <taxon>Coleoptera</taxon>
        <taxon>Polyphaga</taxon>
        <taxon>Cucujiformia</taxon>
        <taxon>Curculionidae</taxon>
        <taxon>Dryophthorinae</taxon>
        <taxon>Rhynchophorus</taxon>
    </lineage>
</organism>
<reference evidence="2" key="1">
    <citation type="submission" date="2020-08" db="EMBL/GenBank/DDBJ databases">
        <title>Genome sequencing and assembly of the red palm weevil Rhynchophorus ferrugineus.</title>
        <authorList>
            <person name="Dias G.B."/>
            <person name="Bergman C.M."/>
            <person name="Manee M."/>
        </authorList>
    </citation>
    <scope>NUCLEOTIDE SEQUENCE</scope>
    <source>
        <strain evidence="2">AA-2017</strain>
        <tissue evidence="2">Whole larva</tissue>
    </source>
</reference>
<dbReference type="Proteomes" id="UP000625711">
    <property type="component" value="Unassembled WGS sequence"/>
</dbReference>
<dbReference type="SUPFAM" id="SSF57184">
    <property type="entry name" value="Growth factor receptor domain"/>
    <property type="match status" value="1"/>
</dbReference>
<keyword evidence="1" id="KW-0732">Signal</keyword>
<evidence type="ECO:0000313" key="2">
    <source>
        <dbReference type="EMBL" id="KAF7280867.1"/>
    </source>
</evidence>
<dbReference type="AlphaFoldDB" id="A0A834IKI8"/>